<protein>
    <submittedName>
        <fullName evidence="2">Uncharacterized protein</fullName>
    </submittedName>
</protein>
<evidence type="ECO:0000256" key="1">
    <source>
        <dbReference type="SAM" id="MobiDB-lite"/>
    </source>
</evidence>
<feature type="region of interest" description="Disordered" evidence="1">
    <location>
        <begin position="1"/>
        <end position="89"/>
    </location>
</feature>
<dbReference type="Proteomes" id="UP000238206">
    <property type="component" value="Unassembled WGS sequence"/>
</dbReference>
<dbReference type="EMBL" id="PUIQ01000018">
    <property type="protein sequence ID" value="PQP17566.1"/>
    <property type="molecule type" value="Genomic_DNA"/>
</dbReference>
<accession>A0A2S8IS11</accession>
<dbReference type="AlphaFoldDB" id="A0A2S8IS11"/>
<name>A0A2S8IS11_BURCE</name>
<proteinExistence type="predicted"/>
<evidence type="ECO:0000313" key="3">
    <source>
        <dbReference type="Proteomes" id="UP000238206"/>
    </source>
</evidence>
<sequence length="89" mass="9470">MQAKPATGSTTGPRADEAGATRRMSRMPAGARLREAGSRVGQCGAWNTASGPRRGAAEDRSRTSCRRRPVAGIAQPRNPVEPPARVRME</sequence>
<comment type="caution">
    <text evidence="2">The sequence shown here is derived from an EMBL/GenBank/DDBJ whole genome shotgun (WGS) entry which is preliminary data.</text>
</comment>
<organism evidence="2 3">
    <name type="scientific">Burkholderia cepacia</name>
    <name type="common">Pseudomonas cepacia</name>
    <dbReference type="NCBI Taxonomy" id="292"/>
    <lineage>
        <taxon>Bacteria</taxon>
        <taxon>Pseudomonadati</taxon>
        <taxon>Pseudomonadota</taxon>
        <taxon>Betaproteobacteria</taxon>
        <taxon>Burkholderiales</taxon>
        <taxon>Burkholderiaceae</taxon>
        <taxon>Burkholderia</taxon>
        <taxon>Burkholderia cepacia complex</taxon>
    </lineage>
</organism>
<reference evidence="2 3" key="1">
    <citation type="submission" date="2018-02" db="EMBL/GenBank/DDBJ databases">
        <title>Draft genome sequencing of Burkholderia cepacia Y14-15.</title>
        <authorList>
            <person name="Zheng B.-X."/>
        </authorList>
    </citation>
    <scope>NUCLEOTIDE SEQUENCE [LARGE SCALE GENOMIC DNA]</scope>
    <source>
        <strain evidence="2 3">Y14-15</strain>
    </source>
</reference>
<gene>
    <name evidence="2" type="ORF">C5615_15700</name>
</gene>
<evidence type="ECO:0000313" key="2">
    <source>
        <dbReference type="EMBL" id="PQP17566.1"/>
    </source>
</evidence>